<dbReference type="PROSITE" id="PS50943">
    <property type="entry name" value="HTH_CROC1"/>
    <property type="match status" value="1"/>
</dbReference>
<gene>
    <name evidence="2" type="ORF">CCUG63697_00820</name>
</gene>
<dbReference type="InterPro" id="IPR001387">
    <property type="entry name" value="Cro/C1-type_HTH"/>
</dbReference>
<dbReference type="SMART" id="SM00530">
    <property type="entry name" value="HTH_XRE"/>
    <property type="match status" value="1"/>
</dbReference>
<proteinExistence type="predicted"/>
<organism evidence="2 3">
    <name type="scientific">Mycobacteroides franklinii</name>
    <dbReference type="NCBI Taxonomy" id="948102"/>
    <lineage>
        <taxon>Bacteria</taxon>
        <taxon>Bacillati</taxon>
        <taxon>Actinomycetota</taxon>
        <taxon>Actinomycetes</taxon>
        <taxon>Mycobacteriales</taxon>
        <taxon>Mycobacteriaceae</taxon>
        <taxon>Mycobacteroides</taxon>
    </lineage>
</organism>
<keyword evidence="3" id="KW-1185">Reference proteome</keyword>
<evidence type="ECO:0000313" key="3">
    <source>
        <dbReference type="Proteomes" id="UP000295165"/>
    </source>
</evidence>
<dbReference type="Pfam" id="PF17765">
    <property type="entry name" value="MLTR_LBD"/>
    <property type="match status" value="1"/>
</dbReference>
<dbReference type="Gene3D" id="3.30.450.180">
    <property type="match status" value="1"/>
</dbReference>
<dbReference type="Pfam" id="PF13560">
    <property type="entry name" value="HTH_31"/>
    <property type="match status" value="1"/>
</dbReference>
<evidence type="ECO:0000259" key="1">
    <source>
        <dbReference type="PROSITE" id="PS50943"/>
    </source>
</evidence>
<reference evidence="2 3" key="1">
    <citation type="journal article" date="2019" name="Sci. Rep.">
        <title>Extended insight into the Mycobacterium chelonae-abscessus complex through whole genome sequencing of Mycobacterium salmoniphilum outbreak and Mycobacterium salmoniphilum-like strains.</title>
        <authorList>
            <person name="Behra P.R.K."/>
            <person name="Das S."/>
            <person name="Pettersson B.M.F."/>
            <person name="Shirreff L."/>
            <person name="DuCote T."/>
            <person name="Jacobsson K.G."/>
            <person name="Ennis D.G."/>
            <person name="Kirsebom L.A."/>
        </authorList>
    </citation>
    <scope>NUCLEOTIDE SEQUENCE [LARGE SCALE GENOMIC DNA]</scope>
    <source>
        <strain evidence="2 3">CCUG 63697</strain>
    </source>
</reference>
<dbReference type="AlphaFoldDB" id="A0A4R8R7U1"/>
<accession>A0A4R8R7U1</accession>
<dbReference type="GO" id="GO:0003677">
    <property type="term" value="F:DNA binding"/>
    <property type="evidence" value="ECO:0007669"/>
    <property type="project" value="InterPro"/>
</dbReference>
<name>A0A4R8R7U1_9MYCO</name>
<sequence>MYYTLVGASCREYVEDMDRRNELGDFLKARRALVSPRQVGLPEDEPRRVLGLRREEVAALAGVSADYYSRLEQGRERHPSEQVLRAISRALQLDTHATEHLAGLSRPSGAAADVGGQRDASEGTMRIVNNVVHAPALVISPALDILAMNAHAQALYGDFSRADNLAYMVFLDPVANEFYAEWDDIARDTARNLRAMSVSFRDDPRVAEVVGELTIQSDVFTFVWMQHDVRPRTSGTKRFRHSQVGEISLQYDSFAVGGAPGQQLLIYSADPGSADADGLELLARLAADQQPE</sequence>
<dbReference type="SUPFAM" id="SSF47413">
    <property type="entry name" value="lambda repressor-like DNA-binding domains"/>
    <property type="match status" value="1"/>
</dbReference>
<dbReference type="PANTHER" id="PTHR35010">
    <property type="entry name" value="BLL4672 PROTEIN-RELATED"/>
    <property type="match status" value="1"/>
</dbReference>
<feature type="domain" description="HTH cro/C1-type" evidence="1">
    <location>
        <begin position="47"/>
        <end position="98"/>
    </location>
</feature>
<dbReference type="Proteomes" id="UP000295165">
    <property type="component" value="Unassembled WGS sequence"/>
</dbReference>
<comment type="caution">
    <text evidence="2">The sequence shown here is derived from an EMBL/GenBank/DDBJ whole genome shotgun (WGS) entry which is preliminary data.</text>
</comment>
<dbReference type="Gene3D" id="1.10.260.40">
    <property type="entry name" value="lambda repressor-like DNA-binding domains"/>
    <property type="match status" value="1"/>
</dbReference>
<dbReference type="InterPro" id="IPR041413">
    <property type="entry name" value="MLTR_LBD"/>
</dbReference>
<dbReference type="InterPro" id="IPR010982">
    <property type="entry name" value="Lambda_DNA-bd_dom_sf"/>
</dbReference>
<protein>
    <submittedName>
        <fullName evidence="2">Helix-turn-helix protein</fullName>
    </submittedName>
</protein>
<dbReference type="EMBL" id="PECC01000026">
    <property type="protein sequence ID" value="TDZ52342.1"/>
    <property type="molecule type" value="Genomic_DNA"/>
</dbReference>
<dbReference type="CDD" id="cd00093">
    <property type="entry name" value="HTH_XRE"/>
    <property type="match status" value="1"/>
</dbReference>
<evidence type="ECO:0000313" key="2">
    <source>
        <dbReference type="EMBL" id="TDZ52342.1"/>
    </source>
</evidence>
<dbReference type="PANTHER" id="PTHR35010:SF2">
    <property type="entry name" value="BLL4672 PROTEIN"/>
    <property type="match status" value="1"/>
</dbReference>